<reference evidence="2" key="1">
    <citation type="submission" date="2018-05" db="EMBL/GenBank/DDBJ databases">
        <authorList>
            <person name="Lanie J.A."/>
            <person name="Ng W.-L."/>
            <person name="Kazmierczak K.M."/>
            <person name="Andrzejewski T.M."/>
            <person name="Davidsen T.M."/>
            <person name="Wayne K.J."/>
            <person name="Tettelin H."/>
            <person name="Glass J.I."/>
            <person name="Rusch D."/>
            <person name="Podicherti R."/>
            <person name="Tsui H.-C.T."/>
            <person name="Winkler M.E."/>
        </authorList>
    </citation>
    <scope>NUCLEOTIDE SEQUENCE</scope>
</reference>
<sequence length="479" mass="52849">PFKSIRYRSGENQVWGLNVRRVNVWKYEHSFLAPVPSSLGDAGIFQVSRAATLVGLEAPRNTTNLDLKPFVISDLSSDPNMTPKISNELGGDVGIDVKYGVTQSFVADFTVNTDFAQVEADEQQVNLTRFSLFFPEKREFFLENEGVFAFGGAGTGPFGGGGSTPVLFYSRRIGLQDGREVPIHAGGRLTGRAGGLSVGVLNLQTADVPTANAESTNFSVVRVKHDILRRSSIGAIFTGRSVSILGNGSSETYGLDGTFAFYDNLNINTYWAKTETPGLRGDDVSYRTQLDYMGDRYAVQVERLIVGDDFNPEVGFLQRDDFERSFGMFRFSPRPESISAIRKLIWEGRLDYFTDRAGTLETRQAQGVFGIQFENSDRFTATYSRNYEFLDRPFQIASDVAIPVGGYGFEDVELAYFFGNQRRVAGGVVVQHGDFYGGEKTTLGFGLQEGFSSGRLEVTPKLSIEPGLSFNRISLPQGR</sequence>
<dbReference type="Pfam" id="PF19313">
    <property type="entry name" value="DUF5916"/>
    <property type="match status" value="1"/>
</dbReference>
<protein>
    <recommendedName>
        <fullName evidence="1">DUF5916 domain-containing protein</fullName>
    </recommendedName>
</protein>
<dbReference type="AlphaFoldDB" id="A0A382H433"/>
<dbReference type="EMBL" id="UINC01058892">
    <property type="protein sequence ID" value="SVB81677.1"/>
    <property type="molecule type" value="Genomic_DNA"/>
</dbReference>
<accession>A0A382H433</accession>
<gene>
    <name evidence="2" type="ORF">METZ01_LOCUS234531</name>
</gene>
<name>A0A382H433_9ZZZZ</name>
<feature type="non-terminal residue" evidence="2">
    <location>
        <position position="1"/>
    </location>
</feature>
<organism evidence="2">
    <name type="scientific">marine metagenome</name>
    <dbReference type="NCBI Taxonomy" id="408172"/>
    <lineage>
        <taxon>unclassified sequences</taxon>
        <taxon>metagenomes</taxon>
        <taxon>ecological metagenomes</taxon>
    </lineage>
</organism>
<evidence type="ECO:0000313" key="2">
    <source>
        <dbReference type="EMBL" id="SVB81677.1"/>
    </source>
</evidence>
<dbReference type="InterPro" id="IPR045670">
    <property type="entry name" value="DUF5916"/>
</dbReference>
<feature type="non-terminal residue" evidence="2">
    <location>
        <position position="479"/>
    </location>
</feature>
<evidence type="ECO:0000259" key="1">
    <source>
        <dbReference type="Pfam" id="PF19313"/>
    </source>
</evidence>
<feature type="domain" description="DUF5916" evidence="1">
    <location>
        <begin position="63"/>
        <end position="176"/>
    </location>
</feature>
<proteinExistence type="predicted"/>